<dbReference type="GO" id="GO:0000105">
    <property type="term" value="P:L-histidine biosynthetic process"/>
    <property type="evidence" value="ECO:0007669"/>
    <property type="project" value="UniProtKB-UniRule"/>
</dbReference>
<dbReference type="AlphaFoldDB" id="A0A2M9XZZ5"/>
<evidence type="ECO:0000256" key="8">
    <source>
        <dbReference type="ARBA" id="ARBA00022840"/>
    </source>
</evidence>
<keyword evidence="9 10" id="KW-0368">Histidine biosynthesis</keyword>
<comment type="caution">
    <text evidence="11">The sequence shown here is derived from an EMBL/GenBank/DDBJ whole genome shotgun (WGS) entry which is preliminary data.</text>
</comment>
<dbReference type="GO" id="GO:0005524">
    <property type="term" value="F:ATP binding"/>
    <property type="evidence" value="ECO:0007669"/>
    <property type="project" value="UniProtKB-KW"/>
</dbReference>
<evidence type="ECO:0000256" key="6">
    <source>
        <dbReference type="ARBA" id="ARBA00022741"/>
    </source>
</evidence>
<evidence type="ECO:0000313" key="11">
    <source>
        <dbReference type="EMBL" id="TGK96964.1"/>
    </source>
</evidence>
<keyword evidence="8 10" id="KW-0067">ATP-binding</keyword>
<dbReference type="EMBL" id="RQFP01000001">
    <property type="protein sequence ID" value="TGK96964.1"/>
    <property type="molecule type" value="Genomic_DNA"/>
</dbReference>
<dbReference type="Gene3D" id="1.10.287.1080">
    <property type="entry name" value="MazG-like"/>
    <property type="match status" value="1"/>
</dbReference>
<dbReference type="PANTHER" id="PTHR42945:SF9">
    <property type="entry name" value="HISTIDINE BIOSYNTHESIS BIFUNCTIONAL PROTEIN HISIE"/>
    <property type="match status" value="1"/>
</dbReference>
<dbReference type="HAMAP" id="MF_01020">
    <property type="entry name" value="HisE"/>
    <property type="match status" value="1"/>
</dbReference>
<evidence type="ECO:0000256" key="9">
    <source>
        <dbReference type="ARBA" id="ARBA00023102"/>
    </source>
</evidence>
<keyword evidence="4 10" id="KW-0963">Cytoplasm</keyword>
<gene>
    <name evidence="10" type="primary">hisE</name>
    <name evidence="11" type="ORF">EHQ30_10350</name>
</gene>
<keyword evidence="7 10" id="KW-0378">Hydrolase</keyword>
<dbReference type="InterPro" id="IPR008179">
    <property type="entry name" value="HisE"/>
</dbReference>
<evidence type="ECO:0000256" key="3">
    <source>
        <dbReference type="ARBA" id="ARBA00005204"/>
    </source>
</evidence>
<dbReference type="EC" id="3.6.1.31" evidence="10"/>
<comment type="catalytic activity">
    <reaction evidence="1 10">
        <text>1-(5-phospho-beta-D-ribosyl)-ATP + H2O = 1-(5-phospho-beta-D-ribosyl)-5'-AMP + diphosphate + H(+)</text>
        <dbReference type="Rhea" id="RHEA:22828"/>
        <dbReference type="ChEBI" id="CHEBI:15377"/>
        <dbReference type="ChEBI" id="CHEBI:15378"/>
        <dbReference type="ChEBI" id="CHEBI:33019"/>
        <dbReference type="ChEBI" id="CHEBI:59457"/>
        <dbReference type="ChEBI" id="CHEBI:73183"/>
        <dbReference type="EC" id="3.6.1.31"/>
    </reaction>
</comment>
<dbReference type="NCBIfam" id="TIGR03188">
    <property type="entry name" value="histidine_hisI"/>
    <property type="match status" value="1"/>
</dbReference>
<reference evidence="11" key="1">
    <citation type="journal article" date="2019" name="PLoS Negl. Trop. Dis.">
        <title>Revisiting the worldwide diversity of Leptospira species in the environment.</title>
        <authorList>
            <person name="Vincent A.T."/>
            <person name="Schiettekatte O."/>
            <person name="Bourhy P."/>
            <person name="Veyrier F.J."/>
            <person name="Picardeau M."/>
        </authorList>
    </citation>
    <scope>NUCLEOTIDE SEQUENCE [LARGE SCALE GENOMIC DNA]</scope>
    <source>
        <strain evidence="11">201800277</strain>
    </source>
</reference>
<evidence type="ECO:0000256" key="5">
    <source>
        <dbReference type="ARBA" id="ARBA00022605"/>
    </source>
</evidence>
<protein>
    <recommendedName>
        <fullName evidence="10">Phosphoribosyl-ATP pyrophosphatase</fullName>
        <shortName evidence="10">PRA-PH</shortName>
        <ecNumber evidence="10">3.6.1.31</ecNumber>
    </recommendedName>
</protein>
<dbReference type="OrthoDB" id="9795769at2"/>
<dbReference type="UniPathway" id="UPA00031">
    <property type="reaction ID" value="UER00007"/>
</dbReference>
<accession>A0A2M9XZZ5</accession>
<comment type="similarity">
    <text evidence="10">Belongs to the PRA-PH family.</text>
</comment>
<dbReference type="SUPFAM" id="SSF101386">
    <property type="entry name" value="all-alpha NTP pyrophosphatases"/>
    <property type="match status" value="1"/>
</dbReference>
<organism evidence="11 12">
    <name type="scientific">Leptospira brenneri</name>
    <dbReference type="NCBI Taxonomy" id="2023182"/>
    <lineage>
        <taxon>Bacteria</taxon>
        <taxon>Pseudomonadati</taxon>
        <taxon>Spirochaetota</taxon>
        <taxon>Spirochaetia</taxon>
        <taxon>Leptospirales</taxon>
        <taxon>Leptospiraceae</taxon>
        <taxon>Leptospira</taxon>
    </lineage>
</organism>
<evidence type="ECO:0000256" key="2">
    <source>
        <dbReference type="ARBA" id="ARBA00004496"/>
    </source>
</evidence>
<keyword evidence="6 10" id="KW-0547">Nucleotide-binding</keyword>
<proteinExistence type="inferred from homology"/>
<dbReference type="InterPro" id="IPR021130">
    <property type="entry name" value="PRib-ATP_PPHydrolase-like"/>
</dbReference>
<dbReference type="PANTHER" id="PTHR42945">
    <property type="entry name" value="HISTIDINE BIOSYNTHESIS BIFUNCTIONAL PROTEIN"/>
    <property type="match status" value="1"/>
</dbReference>
<evidence type="ECO:0000256" key="1">
    <source>
        <dbReference type="ARBA" id="ARBA00001460"/>
    </source>
</evidence>
<evidence type="ECO:0000256" key="7">
    <source>
        <dbReference type="ARBA" id="ARBA00022801"/>
    </source>
</evidence>
<dbReference type="RefSeq" id="WP_002989187.1">
    <property type="nucleotide sequence ID" value="NZ_NPDQ01000006.1"/>
</dbReference>
<comment type="pathway">
    <text evidence="3 10">Amino-acid biosynthesis; L-histidine biosynthesis; L-histidine from 5-phospho-alpha-D-ribose 1-diphosphate: step 2/9.</text>
</comment>
<dbReference type="Pfam" id="PF01503">
    <property type="entry name" value="PRA-PH"/>
    <property type="match status" value="1"/>
</dbReference>
<name>A0A2M9XZZ5_9LEPT</name>
<keyword evidence="12" id="KW-1185">Reference proteome</keyword>
<dbReference type="GO" id="GO:0004636">
    <property type="term" value="F:phosphoribosyl-ATP diphosphatase activity"/>
    <property type="evidence" value="ECO:0007669"/>
    <property type="project" value="UniProtKB-UniRule"/>
</dbReference>
<dbReference type="CDD" id="cd11534">
    <property type="entry name" value="NTP-PPase_HisIE_like"/>
    <property type="match status" value="1"/>
</dbReference>
<comment type="subcellular location">
    <subcellularLocation>
        <location evidence="2 10">Cytoplasm</location>
    </subcellularLocation>
</comment>
<dbReference type="GO" id="GO:0005737">
    <property type="term" value="C:cytoplasm"/>
    <property type="evidence" value="ECO:0007669"/>
    <property type="project" value="UniProtKB-SubCell"/>
</dbReference>
<dbReference type="Proteomes" id="UP000297891">
    <property type="component" value="Unassembled WGS sequence"/>
</dbReference>
<dbReference type="FunFam" id="1.10.287.1080:FF:000002">
    <property type="entry name" value="Histidine biosynthesis bifunctional protein HisIE"/>
    <property type="match status" value="1"/>
</dbReference>
<evidence type="ECO:0000313" key="12">
    <source>
        <dbReference type="Proteomes" id="UP000297891"/>
    </source>
</evidence>
<sequence length="92" mass="10640">MEFLLKLEELLRKRKEELPEKSYTAELFRDGVDRILKKIGEEAGEVIIAAKNPNEKELIHEIADLVFHLEVLMVEKGISLSTIAKELEKRHS</sequence>
<keyword evidence="5 10" id="KW-0028">Amino-acid biosynthesis</keyword>
<evidence type="ECO:0000256" key="10">
    <source>
        <dbReference type="HAMAP-Rule" id="MF_01020"/>
    </source>
</evidence>
<evidence type="ECO:0000256" key="4">
    <source>
        <dbReference type="ARBA" id="ARBA00022490"/>
    </source>
</evidence>